<dbReference type="InterPro" id="IPR036452">
    <property type="entry name" value="Ribo_hydro-like"/>
</dbReference>
<dbReference type="InterPro" id="IPR052775">
    <property type="entry name" value="IUN_hydrolase"/>
</dbReference>
<name>A0ABM1J4V2_POLDO</name>
<keyword evidence="3" id="KW-1185">Reference proteome</keyword>
<dbReference type="RefSeq" id="XP_015187490.1">
    <property type="nucleotide sequence ID" value="XM_015332004.1"/>
</dbReference>
<dbReference type="GeneID" id="107072236"/>
<dbReference type="SUPFAM" id="SSF53590">
    <property type="entry name" value="Nucleoside hydrolase"/>
    <property type="match status" value="1"/>
</dbReference>
<sequence>MKMYYITFIIILYFKLAFDVRYVGARSSVIIDTDPGSDDALAILLALAHEKSSNGDFQVLAITCTYGNTYLENVEINVLKILQIANRTDIPVYSGSKKSLMYNYTSTDYFGKDGLGDFQFDENITGKINRTKHASMAMIDLVKQFPGEITIICIGPLTNLATAIIMEPNLQDYVKNIIVMGGSVAGIGNFMPNVEFNFFSDPESNFIAINSTTRTPIVLLPWEVCVNHEISLKWRKNVFGKLNSTMVNFINKAERIALQSMTKWCPTDAITMAAVIWPGFIIKSILKNVYPVVDGTARGSILVDYIESTGRLKNTKIIQEYNITMFQRELLNYFKS</sequence>
<feature type="domain" description="Inosine/uridine-preferring nucleoside hydrolase" evidence="2">
    <location>
        <begin position="29"/>
        <end position="327"/>
    </location>
</feature>
<gene>
    <name evidence="4" type="primary">LOC107072236</name>
</gene>
<dbReference type="Proteomes" id="UP000694924">
    <property type="component" value="Unplaced"/>
</dbReference>
<evidence type="ECO:0000313" key="3">
    <source>
        <dbReference type="Proteomes" id="UP000694924"/>
    </source>
</evidence>
<accession>A0ABM1J4V2</accession>
<dbReference type="PANTHER" id="PTHR46190:SF1">
    <property type="entry name" value="SI:CH211-201H21.5"/>
    <property type="match status" value="1"/>
</dbReference>
<evidence type="ECO:0000313" key="4">
    <source>
        <dbReference type="RefSeq" id="XP_015187490.1"/>
    </source>
</evidence>
<evidence type="ECO:0000256" key="1">
    <source>
        <dbReference type="ARBA" id="ARBA00009176"/>
    </source>
</evidence>
<organism evidence="3 4">
    <name type="scientific">Polistes dominula</name>
    <name type="common">European paper wasp</name>
    <name type="synonym">Vespa dominula</name>
    <dbReference type="NCBI Taxonomy" id="743375"/>
    <lineage>
        <taxon>Eukaryota</taxon>
        <taxon>Metazoa</taxon>
        <taxon>Ecdysozoa</taxon>
        <taxon>Arthropoda</taxon>
        <taxon>Hexapoda</taxon>
        <taxon>Insecta</taxon>
        <taxon>Pterygota</taxon>
        <taxon>Neoptera</taxon>
        <taxon>Endopterygota</taxon>
        <taxon>Hymenoptera</taxon>
        <taxon>Apocrita</taxon>
        <taxon>Aculeata</taxon>
        <taxon>Vespoidea</taxon>
        <taxon>Vespidae</taxon>
        <taxon>Polistinae</taxon>
        <taxon>Polistini</taxon>
        <taxon>Polistes</taxon>
    </lineage>
</organism>
<dbReference type="PANTHER" id="PTHR46190">
    <property type="entry name" value="SI:CH211-201H21.5-RELATED"/>
    <property type="match status" value="1"/>
</dbReference>
<dbReference type="InterPro" id="IPR001910">
    <property type="entry name" value="Inosine/uridine_hydrolase_dom"/>
</dbReference>
<dbReference type="Gene3D" id="3.90.245.10">
    <property type="entry name" value="Ribonucleoside hydrolase-like"/>
    <property type="match status" value="1"/>
</dbReference>
<reference evidence="4" key="1">
    <citation type="submission" date="2025-08" db="UniProtKB">
        <authorList>
            <consortium name="RefSeq"/>
        </authorList>
    </citation>
    <scope>IDENTIFICATION</scope>
    <source>
        <tissue evidence="4">Whole body</tissue>
    </source>
</reference>
<proteinExistence type="inferred from homology"/>
<comment type="similarity">
    <text evidence="1">Belongs to the IUNH family.</text>
</comment>
<evidence type="ECO:0000259" key="2">
    <source>
        <dbReference type="Pfam" id="PF01156"/>
    </source>
</evidence>
<protein>
    <submittedName>
        <fullName evidence="4">Probable uridine nucleosidase 2</fullName>
    </submittedName>
</protein>
<dbReference type="Pfam" id="PF01156">
    <property type="entry name" value="IU_nuc_hydro"/>
    <property type="match status" value="1"/>
</dbReference>